<feature type="domain" description="Copper amine oxidase-like N-terminal" evidence="1">
    <location>
        <begin position="12"/>
        <end position="66"/>
    </location>
</feature>
<dbReference type="SUPFAM" id="SSF55383">
    <property type="entry name" value="Copper amine oxidase, domain N"/>
    <property type="match status" value="1"/>
</dbReference>
<dbReference type="InterPro" id="IPR036582">
    <property type="entry name" value="Mao_N_sf"/>
</dbReference>
<reference evidence="2 3" key="1">
    <citation type="submission" date="2014-02" db="EMBL/GenBank/DDBJ databases">
        <title>Genome sequence of Paenibacillus darwinianus reveals adaptive mechanisms for survival in Antarctic soils.</title>
        <authorList>
            <person name="Dsouza M."/>
            <person name="Taylor M.W."/>
            <person name="Turner S.J."/>
            <person name="Aislabie J."/>
        </authorList>
    </citation>
    <scope>NUCLEOTIDE SEQUENCE [LARGE SCALE GENOMIC DNA]</scope>
    <source>
        <strain evidence="2 3">CE1</strain>
    </source>
</reference>
<name>A0A9W5W6Z6_9BACL</name>
<gene>
    <name evidence="2" type="ORF">BG53_04645</name>
</gene>
<dbReference type="InterPro" id="IPR012854">
    <property type="entry name" value="Cu_amine_oxidase-like_N"/>
</dbReference>
<accession>A0A9W5W6Z6</accession>
<dbReference type="Gene3D" id="3.30.457.10">
    <property type="entry name" value="Copper amine oxidase-like, N-terminal domain"/>
    <property type="match status" value="1"/>
</dbReference>
<evidence type="ECO:0000313" key="2">
    <source>
        <dbReference type="EMBL" id="EXX87197.1"/>
    </source>
</evidence>
<comment type="caution">
    <text evidence="2">The sequence shown here is derived from an EMBL/GenBank/DDBJ whole genome shotgun (WGS) entry which is preliminary data.</text>
</comment>
<dbReference type="OrthoDB" id="9799230at2"/>
<dbReference type="Pfam" id="PF07833">
    <property type="entry name" value="Cu_amine_oxidN1"/>
    <property type="match status" value="1"/>
</dbReference>
<proteinExistence type="predicted"/>
<evidence type="ECO:0000259" key="1">
    <source>
        <dbReference type="Pfam" id="PF07833"/>
    </source>
</evidence>
<dbReference type="RefSeq" id="WP_036583439.1">
    <property type="nucleotide sequence ID" value="NZ_KK082264.1"/>
</dbReference>
<dbReference type="EMBL" id="JFHU01000164">
    <property type="protein sequence ID" value="EXX87197.1"/>
    <property type="molecule type" value="Genomic_DNA"/>
</dbReference>
<organism evidence="2 3">
    <name type="scientific">Paenibacillus darwinianus</name>
    <dbReference type="NCBI Taxonomy" id="1380763"/>
    <lineage>
        <taxon>Bacteria</taxon>
        <taxon>Bacillati</taxon>
        <taxon>Bacillota</taxon>
        <taxon>Bacilli</taxon>
        <taxon>Bacillales</taxon>
        <taxon>Paenibacillaceae</taxon>
        <taxon>Paenibacillus</taxon>
    </lineage>
</organism>
<dbReference type="Proteomes" id="UP000053750">
    <property type="component" value="Unassembled WGS sequence"/>
</dbReference>
<protein>
    <recommendedName>
        <fullName evidence="1">Copper amine oxidase-like N-terminal domain-containing protein</fullName>
    </recommendedName>
</protein>
<evidence type="ECO:0000313" key="3">
    <source>
        <dbReference type="Proteomes" id="UP000053750"/>
    </source>
</evidence>
<sequence length="67" mass="7466">MVLQARLRLAGGMRFIKVTAGSRTVVYSRKGAPSGTIQLPAAPFIRQNRLYLPVRFFAEQMDLDVQG</sequence>
<keyword evidence="3" id="KW-1185">Reference proteome</keyword>
<dbReference type="AlphaFoldDB" id="A0A9W5W6Z6"/>